<evidence type="ECO:0000313" key="2">
    <source>
        <dbReference type="EMBL" id="KEA58158.1"/>
    </source>
</evidence>
<comment type="caution">
    <text evidence="2">The sequence shown here is derived from an EMBL/GenBank/DDBJ whole genome shotgun (WGS) entry which is preliminary data.</text>
</comment>
<dbReference type="OrthoDB" id="5464992at2"/>
<accession>A0A071MBN7</accession>
<protein>
    <recommendedName>
        <fullName evidence="3">Phage protein</fullName>
    </recommendedName>
</protein>
<sequence>MLDNLKQLHDGIEAGLRARLPDLERIYAYPKIGKSIETPFVAIELAELEPGHDDGTGRVPLIARMQARVIVDPLVEDAEVQVRELSARVLQTVHGATWGLPMTPGKQVGSAGEDPFRPELDTYLVWLVEWVHEFDLGDAYEPPTKGRAVLWGVDPETGPGREDRYWNPAEQGAGDV</sequence>
<feature type="region of interest" description="Disordered" evidence="1">
    <location>
        <begin position="156"/>
        <end position="176"/>
    </location>
</feature>
<evidence type="ECO:0008006" key="3">
    <source>
        <dbReference type="Google" id="ProtNLM"/>
    </source>
</evidence>
<organism evidence="2">
    <name type="scientific">Burkholderia cenocepacia</name>
    <dbReference type="NCBI Taxonomy" id="95486"/>
    <lineage>
        <taxon>Bacteria</taxon>
        <taxon>Pseudomonadati</taxon>
        <taxon>Pseudomonadota</taxon>
        <taxon>Betaproteobacteria</taxon>
        <taxon>Burkholderiales</taxon>
        <taxon>Burkholderiaceae</taxon>
        <taxon>Burkholderia</taxon>
        <taxon>Burkholderia cepacia complex</taxon>
    </lineage>
</organism>
<dbReference type="EMBL" id="JJOA01000014">
    <property type="protein sequence ID" value="KEA58158.1"/>
    <property type="molecule type" value="Genomic_DNA"/>
</dbReference>
<gene>
    <name evidence="2" type="ORF">DT99_17500</name>
</gene>
<proteinExistence type="predicted"/>
<dbReference type="AlphaFoldDB" id="A0A071MBN7"/>
<reference evidence="2" key="1">
    <citation type="submission" date="2014-04" db="EMBL/GenBank/DDBJ databases">
        <title>In planta biocontrol of soil-borne Fusarium wilt of banana through a plant endophytic bacterium, Burkholderia cenocepacia 869T2.</title>
        <authorList>
            <person name="Ho Y.-N."/>
            <person name="Chiang H.-M."/>
            <person name="Chao C.-P."/>
            <person name="Su C.-C."/>
            <person name="Hsu H.-F."/>
            <person name="Guo C.-T."/>
            <person name="Hsieh J.-L."/>
            <person name="Huang C.-C."/>
        </authorList>
    </citation>
    <scope>NUCLEOTIDE SEQUENCE [LARGE SCALE GENOMIC DNA]</scope>
    <source>
        <strain evidence="2">869T2</strain>
    </source>
</reference>
<evidence type="ECO:0000256" key="1">
    <source>
        <dbReference type="SAM" id="MobiDB-lite"/>
    </source>
</evidence>
<name>A0A071MBN7_9BURK</name>